<dbReference type="EMBL" id="FJOG01000011">
    <property type="protein sequence ID" value="CZR58211.1"/>
    <property type="molecule type" value="Genomic_DNA"/>
</dbReference>
<keyword evidence="7" id="KW-0378">Hydrolase</keyword>
<evidence type="ECO:0000256" key="3">
    <source>
        <dbReference type="ARBA" id="ARBA00012180"/>
    </source>
</evidence>
<dbReference type="Proteomes" id="UP000184330">
    <property type="component" value="Unassembled WGS sequence"/>
</dbReference>
<dbReference type="InterPro" id="IPR012337">
    <property type="entry name" value="RNaseH-like_sf"/>
</dbReference>
<keyword evidence="6" id="KW-0255">Endonuclease</keyword>
<comment type="similarity">
    <text evidence="2">Belongs to the RNase H family.</text>
</comment>
<dbReference type="PANTHER" id="PTHR10642">
    <property type="entry name" value="RIBONUCLEASE H1"/>
    <property type="match status" value="1"/>
</dbReference>
<dbReference type="Gene3D" id="3.30.420.10">
    <property type="entry name" value="Ribonuclease H-like superfamily/Ribonuclease H"/>
    <property type="match status" value="1"/>
</dbReference>
<keyword evidence="5" id="KW-0479">Metal-binding</keyword>
<evidence type="ECO:0000256" key="2">
    <source>
        <dbReference type="ARBA" id="ARBA00005300"/>
    </source>
</evidence>
<sequence length="255" mass="29122">MNATKIEVADSREETARLDLDIRDVSNLFPTKFVPPKPTDTPESLFIRKMVENHPKHQHLPDQNHRVISRSGNKDILIFTDGACIGNGQADPKAGCAFVFRPAKPVGPQPVKYGTFMCRLKNRAELRTVIAAPQNKYWGNEGWERLIITTNSEYVVNGATTWIQGWQRKGWVTAKEPVKNQDLWEVLLKEVRMHADRGRYSLEVLFWLILWELSKEADAAAKKAALMDDRTHFLSYRGVKSSPTEMVTLEQSRSF</sequence>
<dbReference type="GO" id="GO:0004523">
    <property type="term" value="F:RNA-DNA hybrid ribonuclease activity"/>
    <property type="evidence" value="ECO:0007669"/>
    <property type="project" value="UniProtKB-EC"/>
</dbReference>
<evidence type="ECO:0000313" key="10">
    <source>
        <dbReference type="Proteomes" id="UP000184330"/>
    </source>
</evidence>
<organism evidence="9 10">
    <name type="scientific">Phialocephala subalpina</name>
    <dbReference type="NCBI Taxonomy" id="576137"/>
    <lineage>
        <taxon>Eukaryota</taxon>
        <taxon>Fungi</taxon>
        <taxon>Dikarya</taxon>
        <taxon>Ascomycota</taxon>
        <taxon>Pezizomycotina</taxon>
        <taxon>Leotiomycetes</taxon>
        <taxon>Helotiales</taxon>
        <taxon>Mollisiaceae</taxon>
        <taxon>Phialocephala</taxon>
        <taxon>Phialocephala fortinii species complex</taxon>
    </lineage>
</organism>
<keyword evidence="4" id="KW-0540">Nuclease</keyword>
<comment type="catalytic activity">
    <reaction evidence="1">
        <text>Endonucleolytic cleavage to 5'-phosphomonoester.</text>
        <dbReference type="EC" id="3.1.26.4"/>
    </reaction>
</comment>
<protein>
    <recommendedName>
        <fullName evidence="3">ribonuclease H</fullName>
        <ecNumber evidence="3">3.1.26.4</ecNumber>
    </recommendedName>
</protein>
<evidence type="ECO:0000256" key="7">
    <source>
        <dbReference type="ARBA" id="ARBA00022801"/>
    </source>
</evidence>
<evidence type="ECO:0000256" key="5">
    <source>
        <dbReference type="ARBA" id="ARBA00022723"/>
    </source>
</evidence>
<dbReference type="OrthoDB" id="407198at2759"/>
<dbReference type="GO" id="GO:0043137">
    <property type="term" value="P:DNA replication, removal of RNA primer"/>
    <property type="evidence" value="ECO:0007669"/>
    <property type="project" value="TreeGrafter"/>
</dbReference>
<evidence type="ECO:0000256" key="4">
    <source>
        <dbReference type="ARBA" id="ARBA00022722"/>
    </source>
</evidence>
<dbReference type="AlphaFoldDB" id="A0A1L7WZM0"/>
<name>A0A1L7WZM0_9HELO</name>
<feature type="domain" description="RNase H type-1" evidence="8">
    <location>
        <begin position="72"/>
        <end position="226"/>
    </location>
</feature>
<dbReference type="STRING" id="576137.A0A1L7WZM0"/>
<dbReference type="Pfam" id="PF00075">
    <property type="entry name" value="RNase_H"/>
    <property type="match status" value="1"/>
</dbReference>
<dbReference type="InterPro" id="IPR050092">
    <property type="entry name" value="RNase_H"/>
</dbReference>
<gene>
    <name evidence="9" type="ORF">PAC_08102</name>
</gene>
<reference evidence="9 10" key="1">
    <citation type="submission" date="2016-03" db="EMBL/GenBank/DDBJ databases">
        <authorList>
            <person name="Ploux O."/>
        </authorList>
    </citation>
    <scope>NUCLEOTIDE SEQUENCE [LARGE SCALE GENOMIC DNA]</scope>
    <source>
        <strain evidence="9 10">UAMH 11012</strain>
    </source>
</reference>
<dbReference type="PROSITE" id="PS50879">
    <property type="entry name" value="RNASE_H_1"/>
    <property type="match status" value="1"/>
</dbReference>
<dbReference type="InterPro" id="IPR036397">
    <property type="entry name" value="RNaseH_sf"/>
</dbReference>
<evidence type="ECO:0000256" key="1">
    <source>
        <dbReference type="ARBA" id="ARBA00000077"/>
    </source>
</evidence>
<dbReference type="EC" id="3.1.26.4" evidence="3"/>
<dbReference type="SUPFAM" id="SSF53098">
    <property type="entry name" value="Ribonuclease H-like"/>
    <property type="match status" value="1"/>
</dbReference>
<dbReference type="PANTHER" id="PTHR10642:SF26">
    <property type="entry name" value="RIBONUCLEASE H1"/>
    <property type="match status" value="1"/>
</dbReference>
<dbReference type="InterPro" id="IPR002156">
    <property type="entry name" value="RNaseH_domain"/>
</dbReference>
<evidence type="ECO:0000256" key="6">
    <source>
        <dbReference type="ARBA" id="ARBA00022759"/>
    </source>
</evidence>
<evidence type="ECO:0000259" key="8">
    <source>
        <dbReference type="PROSITE" id="PS50879"/>
    </source>
</evidence>
<dbReference type="GO" id="GO:0046872">
    <property type="term" value="F:metal ion binding"/>
    <property type="evidence" value="ECO:0007669"/>
    <property type="project" value="UniProtKB-KW"/>
</dbReference>
<keyword evidence="10" id="KW-1185">Reference proteome</keyword>
<evidence type="ECO:0000313" key="9">
    <source>
        <dbReference type="EMBL" id="CZR58211.1"/>
    </source>
</evidence>
<proteinExistence type="inferred from homology"/>
<dbReference type="GO" id="GO:0003676">
    <property type="term" value="F:nucleic acid binding"/>
    <property type="evidence" value="ECO:0007669"/>
    <property type="project" value="InterPro"/>
</dbReference>
<accession>A0A1L7WZM0</accession>